<dbReference type="PANTHER" id="PTHR36698">
    <property type="entry name" value="BLL5892 PROTEIN"/>
    <property type="match status" value="1"/>
</dbReference>
<protein>
    <submittedName>
        <fullName evidence="4">ABC transporter substrate-binding protein</fullName>
    </submittedName>
</protein>
<evidence type="ECO:0000256" key="1">
    <source>
        <dbReference type="SAM" id="MobiDB-lite"/>
    </source>
</evidence>
<comment type="caution">
    <text evidence="4">The sequence shown here is derived from an EMBL/GenBank/DDBJ whole genome shotgun (WGS) entry which is preliminary data.</text>
</comment>
<evidence type="ECO:0000256" key="2">
    <source>
        <dbReference type="SAM" id="Phobius"/>
    </source>
</evidence>
<accession>A0A918Q9Y0</accession>
<reference evidence="4" key="1">
    <citation type="journal article" date="2014" name="Int. J. Syst. Evol. Microbiol.">
        <title>Complete genome sequence of Corynebacterium casei LMG S-19264T (=DSM 44701T), isolated from a smear-ripened cheese.</title>
        <authorList>
            <consortium name="US DOE Joint Genome Institute (JGI-PGF)"/>
            <person name="Walter F."/>
            <person name="Albersmeier A."/>
            <person name="Kalinowski J."/>
            <person name="Ruckert C."/>
        </authorList>
    </citation>
    <scope>NUCLEOTIDE SEQUENCE</scope>
    <source>
        <strain evidence="4">KCTC 32296</strain>
    </source>
</reference>
<dbReference type="RefSeq" id="WP_189486660.1">
    <property type="nucleotide sequence ID" value="NZ_BMZB01000003.1"/>
</dbReference>
<feature type="transmembrane region" description="Helical" evidence="2">
    <location>
        <begin position="7"/>
        <end position="29"/>
    </location>
</feature>
<dbReference type="EMBL" id="BMZB01000003">
    <property type="protein sequence ID" value="GGZ36151.1"/>
    <property type="molecule type" value="Genomic_DNA"/>
</dbReference>
<organism evidence="4 5">
    <name type="scientific">Asticcacaulis endophyticus</name>
    <dbReference type="NCBI Taxonomy" id="1395890"/>
    <lineage>
        <taxon>Bacteria</taxon>
        <taxon>Pseudomonadati</taxon>
        <taxon>Pseudomonadota</taxon>
        <taxon>Alphaproteobacteria</taxon>
        <taxon>Caulobacterales</taxon>
        <taxon>Caulobacteraceae</taxon>
        <taxon>Asticcacaulis</taxon>
    </lineage>
</organism>
<proteinExistence type="predicted"/>
<keyword evidence="2" id="KW-0472">Membrane</keyword>
<evidence type="ECO:0000313" key="5">
    <source>
        <dbReference type="Proteomes" id="UP000662572"/>
    </source>
</evidence>
<gene>
    <name evidence="4" type="ORF">GCM10011273_23060</name>
</gene>
<dbReference type="Pfam" id="PF02470">
    <property type="entry name" value="MlaD"/>
    <property type="match status" value="1"/>
</dbReference>
<dbReference type="InterPro" id="IPR003399">
    <property type="entry name" value="Mce/MlaD"/>
</dbReference>
<evidence type="ECO:0000313" key="4">
    <source>
        <dbReference type="EMBL" id="GGZ36151.1"/>
    </source>
</evidence>
<feature type="domain" description="Mce/MlaD" evidence="3">
    <location>
        <begin position="39"/>
        <end position="116"/>
    </location>
</feature>
<keyword evidence="2" id="KW-0812">Transmembrane</keyword>
<dbReference type="Proteomes" id="UP000662572">
    <property type="component" value="Unassembled WGS sequence"/>
</dbReference>
<sequence length="312" mass="33770">MERQAHYAFVGLVTLLLLAAGLAFTFWLVRFDFNQSYDTYDVVFTSSVSGLVEGGEVHFNGIKVGEVTDLRLGKVDNKQVIATVRLDGETPVRVDSTATLEPMGVTGLNYIQITPGGNKSPYLVRKSLSGPNPVIKGKPGALDLLLQGGGSVIQNAYTTLDRVNRLLSDKNLMTLTKSLENIENFTADLKDREQMLNDTHEAIVSAGLAADEVARLAKSTDALVGERAPQTLAKMEDAAERFGKASDELAKLAVALEAPATEVSETTLPDIQETLQNLNEATRSLEQLVEEARSSPQGLISKPVAKDRKVKE</sequence>
<keyword evidence="5" id="KW-1185">Reference proteome</keyword>
<dbReference type="AlphaFoldDB" id="A0A918Q9Y0"/>
<evidence type="ECO:0000259" key="3">
    <source>
        <dbReference type="Pfam" id="PF02470"/>
    </source>
</evidence>
<dbReference type="PANTHER" id="PTHR36698:SF2">
    <property type="entry name" value="MCE_MLAD DOMAIN-CONTAINING PROTEIN"/>
    <property type="match status" value="1"/>
</dbReference>
<reference evidence="4" key="2">
    <citation type="submission" date="2020-09" db="EMBL/GenBank/DDBJ databases">
        <authorList>
            <person name="Sun Q."/>
            <person name="Kim S."/>
        </authorList>
    </citation>
    <scope>NUCLEOTIDE SEQUENCE</scope>
    <source>
        <strain evidence="4">KCTC 32296</strain>
    </source>
</reference>
<feature type="region of interest" description="Disordered" evidence="1">
    <location>
        <begin position="288"/>
        <end position="312"/>
    </location>
</feature>
<name>A0A918Q9Y0_9CAUL</name>
<keyword evidence="2" id="KW-1133">Transmembrane helix</keyword>